<protein>
    <submittedName>
        <fullName evidence="1">Alpha/beta-Hydrolases superfamily protein</fullName>
    </submittedName>
</protein>
<organism evidence="1 2">
    <name type="scientific">Melia azedarach</name>
    <name type="common">Chinaberry tree</name>
    <dbReference type="NCBI Taxonomy" id="155640"/>
    <lineage>
        <taxon>Eukaryota</taxon>
        <taxon>Viridiplantae</taxon>
        <taxon>Streptophyta</taxon>
        <taxon>Embryophyta</taxon>
        <taxon>Tracheophyta</taxon>
        <taxon>Spermatophyta</taxon>
        <taxon>Magnoliopsida</taxon>
        <taxon>eudicotyledons</taxon>
        <taxon>Gunneridae</taxon>
        <taxon>Pentapetalae</taxon>
        <taxon>rosids</taxon>
        <taxon>malvids</taxon>
        <taxon>Sapindales</taxon>
        <taxon>Meliaceae</taxon>
        <taxon>Melia</taxon>
    </lineage>
</organism>
<sequence length="340" mass="38972">MLAPVSLALVVGLLGWAYQALKPPPPKLCGLPGGPPVTSPRVKLDDGRHVAYRETGVPKEVANYKIIIIHGYGSSKDLYLPVPQELIEELKIYFLFFDRPGYGESDPHPLRTVKSEAYDVEQLADKLQIGSKFYVIGISMGAYPLYGCLKYIPHRLSGASLVVPFVHYWWPCLPANISREALKRMPAQDQMTYRVAHYTPWLFYWWMSQKWFPTLSIISGNTAIFSPQDIEMLKKLSESPSDGQEKIQQQGVHESLYRDLMVGYGKWEFDPMDLTNPFPDNEGSVHIWQGCEDRIISSQINRYLSEKLPWIQYHEVPNAGHFLFYETNFCEAILRELLVR</sequence>
<accession>A0ACC1YLZ1</accession>
<evidence type="ECO:0000313" key="1">
    <source>
        <dbReference type="EMBL" id="KAJ4724806.1"/>
    </source>
</evidence>
<dbReference type="EMBL" id="CM051395">
    <property type="protein sequence ID" value="KAJ4724806.1"/>
    <property type="molecule type" value="Genomic_DNA"/>
</dbReference>
<reference evidence="1 2" key="1">
    <citation type="journal article" date="2023" name="Science">
        <title>Complex scaffold remodeling in plant triterpene biosynthesis.</title>
        <authorList>
            <person name="De La Pena R."/>
            <person name="Hodgson H."/>
            <person name="Liu J.C."/>
            <person name="Stephenson M.J."/>
            <person name="Martin A.C."/>
            <person name="Owen C."/>
            <person name="Harkess A."/>
            <person name="Leebens-Mack J."/>
            <person name="Jimenez L.E."/>
            <person name="Osbourn A."/>
            <person name="Sattely E.S."/>
        </authorList>
    </citation>
    <scope>NUCLEOTIDE SEQUENCE [LARGE SCALE GENOMIC DNA]</scope>
    <source>
        <strain evidence="2">cv. JPN11</strain>
        <tissue evidence="1">Leaf</tissue>
    </source>
</reference>
<name>A0ACC1YLZ1_MELAZ</name>
<proteinExistence type="predicted"/>
<comment type="caution">
    <text evidence="1">The sequence shown here is derived from an EMBL/GenBank/DDBJ whole genome shotgun (WGS) entry which is preliminary data.</text>
</comment>
<evidence type="ECO:0000313" key="2">
    <source>
        <dbReference type="Proteomes" id="UP001164539"/>
    </source>
</evidence>
<gene>
    <name evidence="1" type="ORF">OWV82_003751</name>
</gene>
<dbReference type="Proteomes" id="UP001164539">
    <property type="component" value="Chromosome 2"/>
</dbReference>
<keyword evidence="2" id="KW-1185">Reference proteome</keyword>